<organism evidence="2 3">
    <name type="scientific">Heligmosomoides polygyrus</name>
    <name type="common">Parasitic roundworm</name>
    <dbReference type="NCBI Taxonomy" id="6339"/>
    <lineage>
        <taxon>Eukaryota</taxon>
        <taxon>Metazoa</taxon>
        <taxon>Ecdysozoa</taxon>
        <taxon>Nematoda</taxon>
        <taxon>Chromadorea</taxon>
        <taxon>Rhabditida</taxon>
        <taxon>Rhabditina</taxon>
        <taxon>Rhabditomorpha</taxon>
        <taxon>Strongyloidea</taxon>
        <taxon>Heligmosomidae</taxon>
        <taxon>Heligmosomoides</taxon>
    </lineage>
</organism>
<name>A0A183FVW8_HELPZ</name>
<protein>
    <submittedName>
        <fullName evidence="3">Lipoprotein</fullName>
    </submittedName>
</protein>
<evidence type="ECO:0000313" key="2">
    <source>
        <dbReference type="Proteomes" id="UP000050761"/>
    </source>
</evidence>
<accession>A0A3P8D8D0</accession>
<evidence type="ECO:0000313" key="1">
    <source>
        <dbReference type="EMBL" id="VDO92502.1"/>
    </source>
</evidence>
<reference evidence="1 2" key="1">
    <citation type="submission" date="2018-11" db="EMBL/GenBank/DDBJ databases">
        <authorList>
            <consortium name="Pathogen Informatics"/>
        </authorList>
    </citation>
    <scope>NUCLEOTIDE SEQUENCE [LARGE SCALE GENOMIC DNA]</scope>
</reference>
<gene>
    <name evidence="1" type="ORF">HPBE_LOCUS12518</name>
</gene>
<dbReference type="AlphaFoldDB" id="A0A183FVW8"/>
<evidence type="ECO:0000313" key="3">
    <source>
        <dbReference type="WBParaSite" id="HPBE_0001251701-mRNA-1"/>
    </source>
</evidence>
<accession>A0A183FVW8</accession>
<proteinExistence type="predicted"/>
<dbReference type="EMBL" id="UZAH01027531">
    <property type="protein sequence ID" value="VDO92502.1"/>
    <property type="molecule type" value="Genomic_DNA"/>
</dbReference>
<reference evidence="3" key="2">
    <citation type="submission" date="2019-09" db="UniProtKB">
        <authorList>
            <consortium name="WormBaseParasite"/>
        </authorList>
    </citation>
    <scope>IDENTIFICATION</scope>
</reference>
<sequence>MYGCRRARHVYGSPCRVADVFGTSTARHARLPTCSVPLRLAMHGCRRVRHFCGIARHGCRRVRLPCPNSKWDGRTV</sequence>
<dbReference type="WBParaSite" id="HPBE_0001251701-mRNA-1">
    <property type="protein sequence ID" value="HPBE_0001251701-mRNA-1"/>
    <property type="gene ID" value="HPBE_0001251701"/>
</dbReference>
<keyword evidence="2" id="KW-1185">Reference proteome</keyword>
<dbReference type="Proteomes" id="UP000050761">
    <property type="component" value="Unassembled WGS sequence"/>
</dbReference>